<dbReference type="Proteomes" id="UP000594055">
    <property type="component" value="Segment"/>
</dbReference>
<evidence type="ECO:0000313" key="2">
    <source>
        <dbReference type="Proteomes" id="UP000594055"/>
    </source>
</evidence>
<dbReference type="GeneID" id="65130280"/>
<evidence type="ECO:0000313" key="1">
    <source>
        <dbReference type="EMBL" id="QOR59670.1"/>
    </source>
</evidence>
<proteinExistence type="predicted"/>
<protein>
    <submittedName>
        <fullName evidence="1">Uncharacterized protein</fullName>
    </submittedName>
</protein>
<dbReference type="KEGG" id="vg:65130280"/>
<dbReference type="RefSeq" id="YP_010111828.1">
    <property type="nucleotide sequence ID" value="NC_055885.1"/>
</dbReference>
<dbReference type="EMBL" id="MT774392">
    <property type="protein sequence ID" value="QOR59670.1"/>
    <property type="molecule type" value="Genomic_DNA"/>
</dbReference>
<name>A0A7M1S2N7_9CAUD</name>
<organism evidence="1 2">
    <name type="scientific">uncultured phage cr128_1</name>
    <dbReference type="NCBI Taxonomy" id="2772076"/>
    <lineage>
        <taxon>Viruses</taxon>
        <taxon>Duplodnaviria</taxon>
        <taxon>Heunggongvirae</taxon>
        <taxon>Uroviricota</taxon>
        <taxon>Caudoviricetes</taxon>
        <taxon>Crassvirales</taxon>
        <taxon>Steigviridae</taxon>
        <taxon>Asinivirinae</taxon>
        <taxon>Mahlunavirus</taxon>
        <taxon>Mahlunavirus rarus</taxon>
    </lineage>
</organism>
<sequence length="234" mass="26883">MVFSDRYISTLHRLLVVPTYSVTSLAHLDNNNMNPYKVIIEADIKTSSEIEVPTVLRQVLYRTNTDIAREILSKKNRIGTLVALESKSCNASGSIALIKALTSSHLLHKGFCKGQIYYGCKGVIFDKDMRMLLMVNERCRVGDHRFIPTGKIVVHVSPTIFLDRSGMLEKYIINKIIPAFLYKDENYENRYEVKIKVDNAEEFIRTIQPPKDRDVNETLNNLLENNINHLLLQR</sequence>
<accession>A0A7M1S2N7</accession>
<reference evidence="1 2" key="1">
    <citation type="submission" date="2020-07" db="EMBL/GenBank/DDBJ databases">
        <title>Taxonomic proposal: Crassvirales, a new order of highly abundant and diverse bacterial viruses.</title>
        <authorList>
            <person name="Shkoporov A.N."/>
            <person name="Stockdale S.R."/>
            <person name="Guerin E."/>
            <person name="Ross R.P."/>
            <person name="Hill C."/>
        </authorList>
    </citation>
    <scope>NUCLEOTIDE SEQUENCE [LARGE SCALE GENOMIC DNA]</scope>
</reference>
<keyword evidence="2" id="KW-1185">Reference proteome</keyword>